<dbReference type="GO" id="GO:0005634">
    <property type="term" value="C:nucleus"/>
    <property type="evidence" value="ECO:0007669"/>
    <property type="project" value="UniProtKB-SubCell"/>
</dbReference>
<protein>
    <submittedName>
        <fullName evidence="5">Uncharacterized protein</fullName>
    </submittedName>
</protein>
<keyword evidence="3" id="KW-0694">RNA-binding</keyword>
<dbReference type="PANTHER" id="PTHR48039">
    <property type="entry name" value="RNA-BINDING MOTIF PROTEIN 14B"/>
    <property type="match status" value="1"/>
</dbReference>
<dbReference type="InterPro" id="IPR051945">
    <property type="entry name" value="RRM_MRD1_RNA_proc_ribogen"/>
</dbReference>
<evidence type="ECO:0000313" key="6">
    <source>
        <dbReference type="Proteomes" id="UP000306102"/>
    </source>
</evidence>
<proteinExistence type="predicted"/>
<dbReference type="PANTHER" id="PTHR48039:SF5">
    <property type="entry name" value="RNA-BINDING PROTEIN 28"/>
    <property type="match status" value="1"/>
</dbReference>
<name>A0A4S4EPW9_CAMSN</name>
<gene>
    <name evidence="5" type="ORF">TEA_021616</name>
</gene>
<evidence type="ECO:0000256" key="2">
    <source>
        <dbReference type="ARBA" id="ARBA00022737"/>
    </source>
</evidence>
<dbReference type="GO" id="GO:0003729">
    <property type="term" value="F:mRNA binding"/>
    <property type="evidence" value="ECO:0007669"/>
    <property type="project" value="TreeGrafter"/>
</dbReference>
<sequence>MRLLDFYAIEKLWEFQQQGISGLARDGCRMDASSVLYTSVKSARDCVAMLHKKEMCGGFVWARQLGGEGSKTQKWKLIVRNLPFKLLRRYGLTIAVMVLPSPSPSPSPLWMCTGTEPILGAMIIVLSFGYEKLGRYTDLGATTIIERGLGDDQQHPLGVEIIWNASIIEIALSLKEEKNLLDGCSFLLAYGLHRFTLLHILLNL</sequence>
<evidence type="ECO:0000256" key="1">
    <source>
        <dbReference type="ARBA" id="ARBA00004123"/>
    </source>
</evidence>
<dbReference type="STRING" id="542762.A0A4S4EPW9"/>
<dbReference type="AlphaFoldDB" id="A0A4S4EPW9"/>
<dbReference type="Proteomes" id="UP000306102">
    <property type="component" value="Unassembled WGS sequence"/>
</dbReference>
<keyword evidence="6" id="KW-1185">Reference proteome</keyword>
<reference evidence="5 6" key="1">
    <citation type="journal article" date="2018" name="Proc. Natl. Acad. Sci. U.S.A.">
        <title>Draft genome sequence of Camellia sinensis var. sinensis provides insights into the evolution of the tea genome and tea quality.</title>
        <authorList>
            <person name="Wei C."/>
            <person name="Yang H."/>
            <person name="Wang S."/>
            <person name="Zhao J."/>
            <person name="Liu C."/>
            <person name="Gao L."/>
            <person name="Xia E."/>
            <person name="Lu Y."/>
            <person name="Tai Y."/>
            <person name="She G."/>
            <person name="Sun J."/>
            <person name="Cao H."/>
            <person name="Tong W."/>
            <person name="Gao Q."/>
            <person name="Li Y."/>
            <person name="Deng W."/>
            <person name="Jiang X."/>
            <person name="Wang W."/>
            <person name="Chen Q."/>
            <person name="Zhang S."/>
            <person name="Li H."/>
            <person name="Wu J."/>
            <person name="Wang P."/>
            <person name="Li P."/>
            <person name="Shi C."/>
            <person name="Zheng F."/>
            <person name="Jian J."/>
            <person name="Huang B."/>
            <person name="Shan D."/>
            <person name="Shi M."/>
            <person name="Fang C."/>
            <person name="Yue Y."/>
            <person name="Li F."/>
            <person name="Li D."/>
            <person name="Wei S."/>
            <person name="Han B."/>
            <person name="Jiang C."/>
            <person name="Yin Y."/>
            <person name="Xia T."/>
            <person name="Zhang Z."/>
            <person name="Bennetzen J.L."/>
            <person name="Zhao S."/>
            <person name="Wan X."/>
        </authorList>
    </citation>
    <scope>NUCLEOTIDE SEQUENCE [LARGE SCALE GENOMIC DNA]</scope>
    <source>
        <strain evidence="6">cv. Shuchazao</strain>
        <tissue evidence="5">Leaf</tissue>
    </source>
</reference>
<dbReference type="EMBL" id="SDRB02003155">
    <property type="protein sequence ID" value="THG18315.1"/>
    <property type="molecule type" value="Genomic_DNA"/>
</dbReference>
<evidence type="ECO:0000256" key="3">
    <source>
        <dbReference type="ARBA" id="ARBA00022884"/>
    </source>
</evidence>
<evidence type="ECO:0000313" key="5">
    <source>
        <dbReference type="EMBL" id="THG18315.1"/>
    </source>
</evidence>
<keyword evidence="2" id="KW-0677">Repeat</keyword>
<organism evidence="5 6">
    <name type="scientific">Camellia sinensis var. sinensis</name>
    <name type="common">China tea</name>
    <dbReference type="NCBI Taxonomy" id="542762"/>
    <lineage>
        <taxon>Eukaryota</taxon>
        <taxon>Viridiplantae</taxon>
        <taxon>Streptophyta</taxon>
        <taxon>Embryophyta</taxon>
        <taxon>Tracheophyta</taxon>
        <taxon>Spermatophyta</taxon>
        <taxon>Magnoliopsida</taxon>
        <taxon>eudicotyledons</taxon>
        <taxon>Gunneridae</taxon>
        <taxon>Pentapetalae</taxon>
        <taxon>asterids</taxon>
        <taxon>Ericales</taxon>
        <taxon>Theaceae</taxon>
        <taxon>Camellia</taxon>
    </lineage>
</organism>
<accession>A0A4S4EPW9</accession>
<keyword evidence="4" id="KW-0539">Nucleus</keyword>
<comment type="subcellular location">
    <subcellularLocation>
        <location evidence="1">Nucleus</location>
    </subcellularLocation>
</comment>
<evidence type="ECO:0000256" key="4">
    <source>
        <dbReference type="ARBA" id="ARBA00023242"/>
    </source>
</evidence>
<comment type="caution">
    <text evidence="5">The sequence shown here is derived from an EMBL/GenBank/DDBJ whole genome shotgun (WGS) entry which is preliminary data.</text>
</comment>